<comment type="caution">
    <text evidence="2">The sequence shown here is derived from an EMBL/GenBank/DDBJ whole genome shotgun (WGS) entry which is preliminary data.</text>
</comment>
<dbReference type="Gene3D" id="3.90.870.10">
    <property type="entry name" value="DHBP synthase"/>
    <property type="match status" value="1"/>
</dbReference>
<organism evidence="2 3">
    <name type="scientific">Nocardiopsis ansamitocini</name>
    <dbReference type="NCBI Taxonomy" id="1670832"/>
    <lineage>
        <taxon>Bacteria</taxon>
        <taxon>Bacillati</taxon>
        <taxon>Actinomycetota</taxon>
        <taxon>Actinomycetes</taxon>
        <taxon>Streptosporangiales</taxon>
        <taxon>Nocardiopsidaceae</taxon>
        <taxon>Nocardiopsis</taxon>
    </lineage>
</organism>
<feature type="region of interest" description="Disordered" evidence="1">
    <location>
        <begin position="222"/>
        <end position="249"/>
    </location>
</feature>
<evidence type="ECO:0000256" key="1">
    <source>
        <dbReference type="SAM" id="MobiDB-lite"/>
    </source>
</evidence>
<reference evidence="2" key="1">
    <citation type="submission" date="2023-02" db="EMBL/GenBank/DDBJ databases">
        <title>Nocardiopsis ansamitocini NBRC 112285.</title>
        <authorList>
            <person name="Ichikawa N."/>
            <person name="Sato H."/>
            <person name="Tonouchi N."/>
        </authorList>
    </citation>
    <scope>NUCLEOTIDE SEQUENCE</scope>
    <source>
        <strain evidence="2">NBRC 112285</strain>
    </source>
</reference>
<accession>A0A9W6P8I1</accession>
<name>A0A9W6P8I1_9ACTN</name>
<keyword evidence="3" id="KW-1185">Reference proteome</keyword>
<proteinExistence type="predicted"/>
<dbReference type="Proteomes" id="UP001165092">
    <property type="component" value="Unassembled WGS sequence"/>
</dbReference>
<dbReference type="AlphaFoldDB" id="A0A9W6P8I1"/>
<evidence type="ECO:0000313" key="2">
    <source>
        <dbReference type="EMBL" id="GLU49525.1"/>
    </source>
</evidence>
<gene>
    <name evidence="2" type="ORF">Nans01_38760</name>
</gene>
<protein>
    <recommendedName>
        <fullName evidence="4">YrdC-like domain-containing protein</fullName>
    </recommendedName>
</protein>
<dbReference type="EMBL" id="BSQG01000007">
    <property type="protein sequence ID" value="GLU49525.1"/>
    <property type="molecule type" value="Genomic_DNA"/>
</dbReference>
<evidence type="ECO:0008006" key="4">
    <source>
        <dbReference type="Google" id="ProtNLM"/>
    </source>
</evidence>
<evidence type="ECO:0000313" key="3">
    <source>
        <dbReference type="Proteomes" id="UP001165092"/>
    </source>
</evidence>
<dbReference type="RefSeq" id="WP_285761072.1">
    <property type="nucleotide sequence ID" value="NZ_BSQG01000007.1"/>
</dbReference>
<dbReference type="InterPro" id="IPR017945">
    <property type="entry name" value="DHBP_synth_RibB-like_a/b_dom"/>
</dbReference>
<dbReference type="SUPFAM" id="SSF55821">
    <property type="entry name" value="YrdC/RibB"/>
    <property type="match status" value="1"/>
</dbReference>
<sequence>MNAGIVDTRGARCALGRGEAVVLPNPAPLTFVVAATSPQAVNAAKGRPLDQAVALWTHGVRALTALDGALDLHGRTVSVAGRLLSEERVTLLVPLRSTAHPPHWLRPASRDGWALLFGARWAPLSPVLAGAPILYVSSANRTGHPPAASVAEAIAMFAATPVLGAVVPDCAAERGRGAPRRATTTLRLHPDGRLELHRRGAQDLVHPDPEEYLDRIRAAYCSENGPEPFSGLSPRRRRSPRRGSSPPPG</sequence>